<accession>A0A7D4HUC5</accession>
<dbReference type="EMBL" id="CP053985">
    <property type="protein sequence ID" value="QKH38717.1"/>
    <property type="molecule type" value="Genomic_DNA"/>
</dbReference>
<dbReference type="PANTHER" id="PTHR34501">
    <property type="entry name" value="PROTEIN YDDL-RELATED"/>
    <property type="match status" value="1"/>
</dbReference>
<dbReference type="Gene3D" id="2.40.160.10">
    <property type="entry name" value="Porin"/>
    <property type="match status" value="1"/>
</dbReference>
<evidence type="ECO:0000256" key="11">
    <source>
        <dbReference type="SAM" id="SignalP"/>
    </source>
</evidence>
<keyword evidence="8" id="KW-0626">Porin</keyword>
<dbReference type="Pfam" id="PF13609">
    <property type="entry name" value="Porin_4"/>
    <property type="match status" value="1"/>
</dbReference>
<evidence type="ECO:0000256" key="2">
    <source>
        <dbReference type="ARBA" id="ARBA00011233"/>
    </source>
</evidence>
<dbReference type="Proteomes" id="UP000500970">
    <property type="component" value="Chromosome"/>
</dbReference>
<evidence type="ECO:0000256" key="3">
    <source>
        <dbReference type="ARBA" id="ARBA00022448"/>
    </source>
</evidence>
<evidence type="ECO:0000256" key="5">
    <source>
        <dbReference type="ARBA" id="ARBA00022692"/>
    </source>
</evidence>
<dbReference type="PRINTS" id="PR00184">
    <property type="entry name" value="NEISSPPORIN"/>
</dbReference>
<evidence type="ECO:0000313" key="13">
    <source>
        <dbReference type="EMBL" id="QKH38717.1"/>
    </source>
</evidence>
<dbReference type="InterPro" id="IPR001702">
    <property type="entry name" value="Porin_Gram-ve"/>
</dbReference>
<evidence type="ECO:0000256" key="8">
    <source>
        <dbReference type="ARBA" id="ARBA00023114"/>
    </source>
</evidence>
<dbReference type="AlphaFoldDB" id="A0A7D4HUC5"/>
<dbReference type="CDD" id="cd00342">
    <property type="entry name" value="gram_neg_porins"/>
    <property type="match status" value="1"/>
</dbReference>
<evidence type="ECO:0000259" key="12">
    <source>
        <dbReference type="Pfam" id="PF13609"/>
    </source>
</evidence>
<dbReference type="GO" id="GO:0009279">
    <property type="term" value="C:cell outer membrane"/>
    <property type="evidence" value="ECO:0007669"/>
    <property type="project" value="UniProtKB-SubCell"/>
</dbReference>
<feature type="domain" description="Porin" evidence="12">
    <location>
        <begin position="10"/>
        <end position="331"/>
    </location>
</feature>
<dbReference type="PANTHER" id="PTHR34501:SF9">
    <property type="entry name" value="MAJOR OUTER MEMBRANE PROTEIN P.IA"/>
    <property type="match status" value="1"/>
</dbReference>
<dbReference type="InterPro" id="IPR033900">
    <property type="entry name" value="Gram_neg_porin_domain"/>
</dbReference>
<evidence type="ECO:0000256" key="1">
    <source>
        <dbReference type="ARBA" id="ARBA00004571"/>
    </source>
</evidence>
<comment type="subunit">
    <text evidence="2">Homotrimer.</text>
</comment>
<sequence length="369" mass="39391">MKSRLLLSCLLAAAAQPASAGNVTLYGLLSQGVMYTNNAAGGSKLQTASGVQQGPRFGMKGSEDLGDGDRAIFNLEGGFSLNSGSMSQGGRLFGRAAFVGLANDRLGQLTFGRQADTMAQSLAAYEAAVQFATYGVPIGDNDNVFTTFRENNAVQYKSPTLAGFQWLAGYAFANKTAGSSDNNDFNTALTYADGPFSAGIAYHVVNKPNSKSNADGAVSGDYGYTSPFVKSQAGAAVDQQEMYGAGGSYTFGATKLSLMYTHSQFDYLDHSRLGLSNYEVTVTNYITPSVLIGLGYIYTDGRYRRTGERPRWHQLDAGIDWFLSKRTDVFLVGIAQKAAGDARFAQIYNNLPSSSGQQLSVSVGVRHKF</sequence>
<dbReference type="KEGG" id="apes:FOC84_28800"/>
<keyword evidence="10" id="KW-0998">Cell outer membrane</keyword>
<feature type="signal peptide" evidence="11">
    <location>
        <begin position="1"/>
        <end position="20"/>
    </location>
</feature>
<feature type="chain" id="PRO_5028984439" evidence="11">
    <location>
        <begin position="21"/>
        <end position="369"/>
    </location>
</feature>
<evidence type="ECO:0000256" key="4">
    <source>
        <dbReference type="ARBA" id="ARBA00022452"/>
    </source>
</evidence>
<keyword evidence="4" id="KW-1134">Transmembrane beta strand</keyword>
<dbReference type="InterPro" id="IPR023614">
    <property type="entry name" value="Porin_dom_sf"/>
</dbReference>
<dbReference type="GO" id="GO:0015288">
    <property type="term" value="F:porin activity"/>
    <property type="evidence" value="ECO:0007669"/>
    <property type="project" value="UniProtKB-KW"/>
</dbReference>
<keyword evidence="9" id="KW-0472">Membrane</keyword>
<dbReference type="SUPFAM" id="SSF56935">
    <property type="entry name" value="Porins"/>
    <property type="match status" value="1"/>
</dbReference>
<keyword evidence="3" id="KW-0813">Transport</keyword>
<dbReference type="InterPro" id="IPR002299">
    <property type="entry name" value="Porin_Neis"/>
</dbReference>
<keyword evidence="6 11" id="KW-0732">Signal</keyword>
<dbReference type="InterPro" id="IPR050298">
    <property type="entry name" value="Gram-neg_bact_OMP"/>
</dbReference>
<organism evidence="13 14">
    <name type="scientific">Achromobacter pestifer</name>
    <dbReference type="NCBI Taxonomy" id="1353889"/>
    <lineage>
        <taxon>Bacteria</taxon>
        <taxon>Pseudomonadati</taxon>
        <taxon>Pseudomonadota</taxon>
        <taxon>Betaproteobacteria</taxon>
        <taxon>Burkholderiales</taxon>
        <taxon>Alcaligenaceae</taxon>
        <taxon>Achromobacter</taxon>
    </lineage>
</organism>
<gene>
    <name evidence="13" type="ORF">FOC84_28800</name>
</gene>
<keyword evidence="5" id="KW-0812">Transmembrane</keyword>
<proteinExistence type="predicted"/>
<name>A0A7D4HUC5_9BURK</name>
<evidence type="ECO:0000256" key="6">
    <source>
        <dbReference type="ARBA" id="ARBA00022729"/>
    </source>
</evidence>
<dbReference type="GO" id="GO:0034220">
    <property type="term" value="P:monoatomic ion transmembrane transport"/>
    <property type="evidence" value="ECO:0007669"/>
    <property type="project" value="InterPro"/>
</dbReference>
<dbReference type="GO" id="GO:0046930">
    <property type="term" value="C:pore complex"/>
    <property type="evidence" value="ECO:0007669"/>
    <property type="project" value="UniProtKB-KW"/>
</dbReference>
<evidence type="ECO:0000256" key="7">
    <source>
        <dbReference type="ARBA" id="ARBA00023065"/>
    </source>
</evidence>
<dbReference type="PRINTS" id="PR00182">
    <property type="entry name" value="ECOLNEIPORIN"/>
</dbReference>
<evidence type="ECO:0000256" key="10">
    <source>
        <dbReference type="ARBA" id="ARBA00023237"/>
    </source>
</evidence>
<reference evidence="13 14" key="1">
    <citation type="submission" date="2020-05" db="EMBL/GenBank/DDBJ databases">
        <title>FDA dAtabase for Regulatory Grade micrObial Sequences (FDA-ARGOS): Supporting development and validation of Infectious Disease Dx tests.</title>
        <authorList>
            <person name="Sproer C."/>
            <person name="Gronow S."/>
            <person name="Severitt S."/>
            <person name="Schroder I."/>
            <person name="Tallon L."/>
            <person name="Sadzewicz L."/>
            <person name="Zhao X."/>
            <person name="Vavikolanu K."/>
            <person name="Mehta A."/>
            <person name="Aluvathingal J."/>
            <person name="Nadendla S."/>
            <person name="Myers T."/>
            <person name="Yan Y."/>
            <person name="Sichtig H."/>
        </authorList>
    </citation>
    <scope>NUCLEOTIDE SEQUENCE [LARGE SCALE GENOMIC DNA]</scope>
    <source>
        <strain evidence="13 14">FDAARGOS_790</strain>
    </source>
</reference>
<comment type="subcellular location">
    <subcellularLocation>
        <location evidence="1">Cell outer membrane</location>
        <topology evidence="1">Multi-pass membrane protein</topology>
    </subcellularLocation>
</comment>
<protein>
    <submittedName>
        <fullName evidence="13">Porin</fullName>
    </submittedName>
</protein>
<keyword evidence="14" id="KW-1185">Reference proteome</keyword>
<keyword evidence="7" id="KW-0406">Ion transport</keyword>
<evidence type="ECO:0000313" key="14">
    <source>
        <dbReference type="Proteomes" id="UP000500970"/>
    </source>
</evidence>
<evidence type="ECO:0000256" key="9">
    <source>
        <dbReference type="ARBA" id="ARBA00023136"/>
    </source>
</evidence>